<dbReference type="Proteomes" id="UP000693970">
    <property type="component" value="Unassembled WGS sequence"/>
</dbReference>
<gene>
    <name evidence="2" type="ORF">IV203_024445</name>
</gene>
<protein>
    <recommendedName>
        <fullName evidence="4">Transmembrane protein</fullName>
    </recommendedName>
</protein>
<feature type="transmembrane region" description="Helical" evidence="1">
    <location>
        <begin position="136"/>
        <end position="164"/>
    </location>
</feature>
<comment type="caution">
    <text evidence="2">The sequence shown here is derived from an EMBL/GenBank/DDBJ whole genome shotgun (WGS) entry which is preliminary data.</text>
</comment>
<organism evidence="2 3">
    <name type="scientific">Nitzschia inconspicua</name>
    <dbReference type="NCBI Taxonomy" id="303405"/>
    <lineage>
        <taxon>Eukaryota</taxon>
        <taxon>Sar</taxon>
        <taxon>Stramenopiles</taxon>
        <taxon>Ochrophyta</taxon>
        <taxon>Bacillariophyta</taxon>
        <taxon>Bacillariophyceae</taxon>
        <taxon>Bacillariophycidae</taxon>
        <taxon>Bacillariales</taxon>
        <taxon>Bacillariaceae</taxon>
        <taxon>Nitzschia</taxon>
    </lineage>
</organism>
<keyword evidence="3" id="KW-1185">Reference proteome</keyword>
<feature type="transmembrane region" description="Helical" evidence="1">
    <location>
        <begin position="71"/>
        <end position="93"/>
    </location>
</feature>
<dbReference type="OrthoDB" id="45675at2759"/>
<accession>A0A9K3PAY9</accession>
<sequence>MSPKPVFTAVSFTTTASSLGHDDDVRSMITQPLLVDEEQQTDDTIIILNKPSNSQNSDAAAIVTSACNSRFLVLGALTGFFIQVVSLGAYALLLLQYNNTASDIDTNKMDHMAWWPSWKTDGSEHISMSSMITVDWFLYGILSVLTQIDLVIYVLIWIAFTCTMTRNGMQFLRFHYQDSSLRRRGVFVLGVYFLVGIVVGAFGAWSLIDIYLGFPIPFSPIIATVVIDLVLCYMMVWCYDLGQRRDRVSGDETDYDEDDDDCDDEEANCVCC</sequence>
<evidence type="ECO:0000313" key="2">
    <source>
        <dbReference type="EMBL" id="KAG7340902.1"/>
    </source>
</evidence>
<evidence type="ECO:0000256" key="1">
    <source>
        <dbReference type="SAM" id="Phobius"/>
    </source>
</evidence>
<reference evidence="2" key="2">
    <citation type="submission" date="2021-04" db="EMBL/GenBank/DDBJ databases">
        <authorList>
            <person name="Podell S."/>
        </authorList>
    </citation>
    <scope>NUCLEOTIDE SEQUENCE</scope>
    <source>
        <strain evidence="2">Hildebrandi</strain>
    </source>
</reference>
<feature type="transmembrane region" description="Helical" evidence="1">
    <location>
        <begin position="220"/>
        <end position="239"/>
    </location>
</feature>
<reference evidence="2" key="1">
    <citation type="journal article" date="2021" name="Sci. Rep.">
        <title>Diploid genomic architecture of Nitzschia inconspicua, an elite biomass production diatom.</title>
        <authorList>
            <person name="Oliver A."/>
            <person name="Podell S."/>
            <person name="Pinowska A."/>
            <person name="Traller J.C."/>
            <person name="Smith S.R."/>
            <person name="McClure R."/>
            <person name="Beliaev A."/>
            <person name="Bohutskyi P."/>
            <person name="Hill E.A."/>
            <person name="Rabines A."/>
            <person name="Zheng H."/>
            <person name="Allen L.Z."/>
            <person name="Kuo A."/>
            <person name="Grigoriev I.V."/>
            <person name="Allen A.E."/>
            <person name="Hazlebeck D."/>
            <person name="Allen E.E."/>
        </authorList>
    </citation>
    <scope>NUCLEOTIDE SEQUENCE</scope>
    <source>
        <strain evidence="2">Hildebrandi</strain>
    </source>
</reference>
<keyword evidence="1" id="KW-0472">Membrane</keyword>
<dbReference type="EMBL" id="JAGRRH010000027">
    <property type="protein sequence ID" value="KAG7340902.1"/>
    <property type="molecule type" value="Genomic_DNA"/>
</dbReference>
<dbReference type="AlphaFoldDB" id="A0A9K3PAY9"/>
<evidence type="ECO:0000313" key="3">
    <source>
        <dbReference type="Proteomes" id="UP000693970"/>
    </source>
</evidence>
<name>A0A9K3PAY9_9STRA</name>
<feature type="transmembrane region" description="Helical" evidence="1">
    <location>
        <begin position="185"/>
        <end position="208"/>
    </location>
</feature>
<evidence type="ECO:0008006" key="4">
    <source>
        <dbReference type="Google" id="ProtNLM"/>
    </source>
</evidence>
<keyword evidence="1" id="KW-0812">Transmembrane</keyword>
<proteinExistence type="predicted"/>
<keyword evidence="1" id="KW-1133">Transmembrane helix</keyword>